<dbReference type="PROSITE" id="PS50943">
    <property type="entry name" value="HTH_CROC1"/>
    <property type="match status" value="1"/>
</dbReference>
<keyword evidence="3" id="KW-1185">Reference proteome</keyword>
<dbReference type="Pfam" id="PF01381">
    <property type="entry name" value="HTH_3"/>
    <property type="match status" value="1"/>
</dbReference>
<name>A0ABS8EAI1_9ACTN</name>
<dbReference type="Gene3D" id="1.10.260.40">
    <property type="entry name" value="lambda repressor-like DNA-binding domains"/>
    <property type="match status" value="1"/>
</dbReference>
<dbReference type="EMBL" id="JAINUL010000001">
    <property type="protein sequence ID" value="MCC0098010.1"/>
    <property type="molecule type" value="Genomic_DNA"/>
</dbReference>
<dbReference type="InterPro" id="IPR001387">
    <property type="entry name" value="Cro/C1-type_HTH"/>
</dbReference>
<evidence type="ECO:0000313" key="3">
    <source>
        <dbReference type="Proteomes" id="UP001520654"/>
    </source>
</evidence>
<sequence>MLGLRGLSQKDLADTVGVTPAAVNGWVNGRATPRSEKMLAIADALGVTGLDALHHRVPASAPDELKWIFRAAPADGGREGGGVAGFAFSASLDVLAREATQNSIDERLPDGPPVHSAYTLHELSGLHLRDFLDAVGWATVEEHIVSAADPAQKVGRVLRDGLELLHREERLVLLRVDDYHANGLTGPEFGDGRFARVVRRTLDSGKAGGQGGSYGLGKAALWAASRFGLVLVNSTLSTPEEGRSEHRISGRLELPWHRHEGSEYAGPAWFGVPDAERSQTARSWWGDDKTAARLYLTREEDAPGTSLLIVGAYDGSGRAEGLEGMYERLVDSLSTNFWAAMVGGRRADAKVRCSVAAYRNGTSVLPRTYIDPHEVEPARARAVQAFLDGETVEEVTDRKQVLQTEVLLELRARKDGTPAVGEGSHRAVLLIASADDQEPDPDHLTLMRSSRMVVKSKRVGELPLGHRAFQAVLLAGNATLDGTPEAAAAEQMLRASEPPDHNDWVGTEDLTATYERGARQKILEFKQGAEQKVRELLRPQQGEEEEDAGPVVLTELLRLGAPKVAGPRKIQAFPTVKSVEGDLDGTGAWDLIVTVRIPQQRKPTDALVIQPVPRFWFGSGPGAAVSWKEIIPLDRCELTPLGNLVCDPHATQVRFRAITDVTSHPVVGAMSRVSVDIRRAQEVVV</sequence>
<evidence type="ECO:0000259" key="1">
    <source>
        <dbReference type="PROSITE" id="PS50943"/>
    </source>
</evidence>
<dbReference type="Proteomes" id="UP001520654">
    <property type="component" value="Unassembled WGS sequence"/>
</dbReference>
<gene>
    <name evidence="2" type="ORF">K7B10_25185</name>
</gene>
<dbReference type="InterPro" id="IPR010982">
    <property type="entry name" value="Lambda_DNA-bd_dom_sf"/>
</dbReference>
<feature type="domain" description="HTH cro/C1-type" evidence="1">
    <location>
        <begin position="5"/>
        <end position="53"/>
    </location>
</feature>
<dbReference type="CDD" id="cd00093">
    <property type="entry name" value="HTH_XRE"/>
    <property type="match status" value="1"/>
</dbReference>
<dbReference type="SMART" id="SM00530">
    <property type="entry name" value="HTH_XRE"/>
    <property type="match status" value="1"/>
</dbReference>
<comment type="caution">
    <text evidence="2">The sequence shown here is derived from an EMBL/GenBank/DDBJ whole genome shotgun (WGS) entry which is preliminary data.</text>
</comment>
<proteinExistence type="predicted"/>
<accession>A0ABS8EAI1</accession>
<protein>
    <submittedName>
        <fullName evidence="2">Helix-turn-helix domain-containing protein</fullName>
    </submittedName>
</protein>
<evidence type="ECO:0000313" key="2">
    <source>
        <dbReference type="EMBL" id="MCC0098010.1"/>
    </source>
</evidence>
<dbReference type="SUPFAM" id="SSF47413">
    <property type="entry name" value="lambda repressor-like DNA-binding domains"/>
    <property type="match status" value="1"/>
</dbReference>
<organism evidence="2 3">
    <name type="scientific">Streptomyces flavotricini</name>
    <dbReference type="NCBI Taxonomy" id="66888"/>
    <lineage>
        <taxon>Bacteria</taxon>
        <taxon>Bacillati</taxon>
        <taxon>Actinomycetota</taxon>
        <taxon>Actinomycetes</taxon>
        <taxon>Kitasatosporales</taxon>
        <taxon>Streptomycetaceae</taxon>
        <taxon>Streptomyces</taxon>
    </lineage>
</organism>
<reference evidence="2 3" key="1">
    <citation type="submission" date="2021-08" db="EMBL/GenBank/DDBJ databases">
        <title>Genomic Architecture of Streptomyces flavotricini NGL1 and Streptomyces erythrochromogenes HMS4 With Differential Plant Beneficial attributes and laccase production capabilities.</title>
        <authorList>
            <person name="Salwan R."/>
            <person name="Kaur R."/>
            <person name="Sharma V."/>
        </authorList>
    </citation>
    <scope>NUCLEOTIDE SEQUENCE [LARGE SCALE GENOMIC DNA]</scope>
    <source>
        <strain evidence="2 3">NGL1</strain>
    </source>
</reference>